<accession>A0A3M0I058</accession>
<keyword evidence="1" id="KW-0560">Oxidoreductase</keyword>
<dbReference type="SUPFAM" id="SSF51430">
    <property type="entry name" value="NAD(P)-linked oxidoreductase"/>
    <property type="match status" value="1"/>
</dbReference>
<dbReference type="InterPro" id="IPR036812">
    <property type="entry name" value="NAD(P)_OxRdtase_dom_sf"/>
</dbReference>
<evidence type="ECO:0000313" key="4">
    <source>
        <dbReference type="Proteomes" id="UP000270471"/>
    </source>
</evidence>
<dbReference type="InterPro" id="IPR050791">
    <property type="entry name" value="Aldo-Keto_reductase"/>
</dbReference>
<dbReference type="OrthoDB" id="9768793at2"/>
<dbReference type="Pfam" id="PF00248">
    <property type="entry name" value="Aldo_ket_red"/>
    <property type="match status" value="1"/>
</dbReference>
<dbReference type="EMBL" id="PENI01000048">
    <property type="protein sequence ID" value="RMB80073.1"/>
    <property type="molecule type" value="Genomic_DNA"/>
</dbReference>
<protein>
    <recommendedName>
        <fullName evidence="2">NADP-dependent oxidoreductase domain-containing protein</fullName>
    </recommendedName>
</protein>
<reference evidence="3 4" key="1">
    <citation type="submission" date="2017-11" db="EMBL/GenBank/DDBJ databases">
        <title>Draft genome of actinobacteria isolated from guarana (Paullinia cupana (Mart.) Ducke.</title>
        <authorList>
            <person name="Siqueira K.A."/>
            <person name="Liotti R.G."/>
            <person name="Mendes T.A.O."/>
            <person name="Soares M.A."/>
        </authorList>
    </citation>
    <scope>NUCLEOTIDE SEQUENCE [LARGE SCALE GENOMIC DNA]</scope>
    <source>
        <strain evidence="3 4">193</strain>
    </source>
</reference>
<dbReference type="PANTHER" id="PTHR43625">
    <property type="entry name" value="AFLATOXIN B1 ALDEHYDE REDUCTASE"/>
    <property type="match status" value="1"/>
</dbReference>
<dbReference type="Gene3D" id="3.20.20.100">
    <property type="entry name" value="NADP-dependent oxidoreductase domain"/>
    <property type="match status" value="1"/>
</dbReference>
<evidence type="ECO:0000259" key="2">
    <source>
        <dbReference type="Pfam" id="PF00248"/>
    </source>
</evidence>
<dbReference type="InterPro" id="IPR023210">
    <property type="entry name" value="NADP_OxRdtase_dom"/>
</dbReference>
<dbReference type="AlphaFoldDB" id="A0A3M0I058"/>
<dbReference type="Proteomes" id="UP000270471">
    <property type="component" value="Unassembled WGS sequence"/>
</dbReference>
<dbReference type="GO" id="GO:0016491">
    <property type="term" value="F:oxidoreductase activity"/>
    <property type="evidence" value="ECO:0007669"/>
    <property type="project" value="UniProtKB-KW"/>
</dbReference>
<evidence type="ECO:0000313" key="3">
    <source>
        <dbReference type="EMBL" id="RMB80073.1"/>
    </source>
</evidence>
<sequence length="239" mass="25313">MGPCPGDLLIAGKAGPYRDQHGAWGTAARPDRLRGRVEENLRRLGRDHLDVVNLRRMRQDSIAEHFGALAGLREARPIRRLGVFAVEPRHLAEALEIAPVVCVKNRYALDRPDPAGDELLRTCGERGIAFVATPPAGSGHAAEGALGTHHEEVLAVARAHGASPAQVRTAWTLHRGPYVLAIPATGDVGHLVENAAADRRGVGAAGRGPRDGRLTDLAWTCRPGSGGDAACGQGRECLS</sequence>
<name>A0A3M0I058_9ACTN</name>
<evidence type="ECO:0000256" key="1">
    <source>
        <dbReference type="ARBA" id="ARBA00023002"/>
    </source>
</evidence>
<keyword evidence="4" id="KW-1185">Reference proteome</keyword>
<gene>
    <name evidence="3" type="ORF">CTZ28_42360</name>
</gene>
<dbReference type="PANTHER" id="PTHR43625:SF40">
    <property type="entry name" value="ALDO-KETO REDUCTASE YAKC [NADP(+)]"/>
    <property type="match status" value="1"/>
</dbReference>
<dbReference type="GO" id="GO:0005737">
    <property type="term" value="C:cytoplasm"/>
    <property type="evidence" value="ECO:0007669"/>
    <property type="project" value="TreeGrafter"/>
</dbReference>
<organism evidence="3 4">
    <name type="scientific">Streptomyces shenzhenensis</name>
    <dbReference type="NCBI Taxonomy" id="943815"/>
    <lineage>
        <taxon>Bacteria</taxon>
        <taxon>Bacillati</taxon>
        <taxon>Actinomycetota</taxon>
        <taxon>Actinomycetes</taxon>
        <taxon>Kitasatosporales</taxon>
        <taxon>Streptomycetaceae</taxon>
        <taxon>Streptomyces</taxon>
    </lineage>
</organism>
<dbReference type="RefSeq" id="WP_121895146.1">
    <property type="nucleotide sequence ID" value="NZ_PENI01000048.1"/>
</dbReference>
<proteinExistence type="predicted"/>
<comment type="caution">
    <text evidence="3">The sequence shown here is derived from an EMBL/GenBank/DDBJ whole genome shotgun (WGS) entry which is preliminary data.</text>
</comment>
<feature type="domain" description="NADP-dependent oxidoreductase" evidence="2">
    <location>
        <begin position="8"/>
        <end position="197"/>
    </location>
</feature>